<reference evidence="2 3" key="1">
    <citation type="journal article" date="2018" name="Evol. Lett.">
        <title>Horizontal gene cluster transfer increased hallucinogenic mushroom diversity.</title>
        <authorList>
            <person name="Reynolds H.T."/>
            <person name="Vijayakumar V."/>
            <person name="Gluck-Thaler E."/>
            <person name="Korotkin H.B."/>
            <person name="Matheny P.B."/>
            <person name="Slot J.C."/>
        </authorList>
    </citation>
    <scope>NUCLEOTIDE SEQUENCE [LARGE SCALE GENOMIC DNA]</scope>
    <source>
        <strain evidence="2 3">2631</strain>
    </source>
</reference>
<dbReference type="InParanoid" id="A0A409XDD9"/>
<gene>
    <name evidence="2" type="ORF">CVT25_008634</name>
</gene>
<comment type="caution">
    <text evidence="2">The sequence shown here is derived from an EMBL/GenBank/DDBJ whole genome shotgun (WGS) entry which is preliminary data.</text>
</comment>
<feature type="compositionally biased region" description="Polar residues" evidence="1">
    <location>
        <begin position="158"/>
        <end position="169"/>
    </location>
</feature>
<organism evidence="2 3">
    <name type="scientific">Psilocybe cyanescens</name>
    <dbReference type="NCBI Taxonomy" id="93625"/>
    <lineage>
        <taxon>Eukaryota</taxon>
        <taxon>Fungi</taxon>
        <taxon>Dikarya</taxon>
        <taxon>Basidiomycota</taxon>
        <taxon>Agaricomycotina</taxon>
        <taxon>Agaricomycetes</taxon>
        <taxon>Agaricomycetidae</taxon>
        <taxon>Agaricales</taxon>
        <taxon>Agaricineae</taxon>
        <taxon>Strophariaceae</taxon>
        <taxon>Psilocybe</taxon>
    </lineage>
</organism>
<sequence>MPCPLVYILSLFPVPISTPIHAHAHIRACIHPANHPQVRYSYGVTLLSRADTILAPPAIISSTTTPSASILRVDTDKGGERTLFFVDFANEGEDRKHELRMHASSSTPVHSSSSTKRVAGQFTVSPTSSALSPPCVMSFEVSGAASVSSIGASRNGKGLQTQHTSGQGH</sequence>
<dbReference type="EMBL" id="NHYD01002028">
    <property type="protein sequence ID" value="PPQ88776.1"/>
    <property type="molecule type" value="Genomic_DNA"/>
</dbReference>
<evidence type="ECO:0000313" key="2">
    <source>
        <dbReference type="EMBL" id="PPQ88776.1"/>
    </source>
</evidence>
<feature type="region of interest" description="Disordered" evidence="1">
    <location>
        <begin position="150"/>
        <end position="169"/>
    </location>
</feature>
<dbReference type="Proteomes" id="UP000283269">
    <property type="component" value="Unassembled WGS sequence"/>
</dbReference>
<evidence type="ECO:0000313" key="3">
    <source>
        <dbReference type="Proteomes" id="UP000283269"/>
    </source>
</evidence>
<dbReference type="AlphaFoldDB" id="A0A409XDD9"/>
<name>A0A409XDD9_PSICY</name>
<evidence type="ECO:0000256" key="1">
    <source>
        <dbReference type="SAM" id="MobiDB-lite"/>
    </source>
</evidence>
<proteinExistence type="predicted"/>
<keyword evidence="3" id="KW-1185">Reference proteome</keyword>
<protein>
    <submittedName>
        <fullName evidence="2">Uncharacterized protein</fullName>
    </submittedName>
</protein>
<accession>A0A409XDD9</accession>